<sequence>MSESPEGTDSVGDANDDGQLTIRIPNPKVYMARQSQWKGRRGKPRCDHCRMNNLKCDRVLPTCNHCSWANGRECRYTPLPTPAHRGIPRCDRCRLRNLKCDRNLPVCNHCADEDEDVDCNYTPKKRHKVPSDHGTIKDRQMAPYGAKTASFLVSDMQSADDQTVFVRSGRASSEGHSFYGQNIASSSRSHCEGESPNPYDNDGFEAGGPSRFAQSSRFTPDHHGQPWPSSSTLPQLAPRTSQSVNRISFISHSFPSDQGMVITKSLVESWYHPSFAPLPQAILQRINSVNSVEMPNRALFEEDLSKFLSLLPPELHETATFAPDVYAAISHSLSNGDVSRLSDRLRMWVTYHHVRLGSANHHLLLIPRDAFFHMEASEEDKLRKEYAARIDHYSTAHGKASTLANPSVKEVGDHDTSGLEWPGAFERIPVQSQIYDILVYAHRAHGSSSSMLIEARQMGMATITWPMVEIFLRLCPLCNLRNKSGSSLSVKSDPAYSTYDAEGMIR</sequence>
<accession>A0ACB8BAX7</accession>
<proteinExistence type="predicted"/>
<organism evidence="1 2">
    <name type="scientific">Leucogyrophana mollusca</name>
    <dbReference type="NCBI Taxonomy" id="85980"/>
    <lineage>
        <taxon>Eukaryota</taxon>
        <taxon>Fungi</taxon>
        <taxon>Dikarya</taxon>
        <taxon>Basidiomycota</taxon>
        <taxon>Agaricomycotina</taxon>
        <taxon>Agaricomycetes</taxon>
        <taxon>Agaricomycetidae</taxon>
        <taxon>Boletales</taxon>
        <taxon>Boletales incertae sedis</taxon>
        <taxon>Leucogyrophana</taxon>
    </lineage>
</organism>
<comment type="caution">
    <text evidence="1">The sequence shown here is derived from an EMBL/GenBank/DDBJ whole genome shotgun (WGS) entry which is preliminary data.</text>
</comment>
<dbReference type="EMBL" id="MU266487">
    <property type="protein sequence ID" value="KAH7922368.1"/>
    <property type="molecule type" value="Genomic_DNA"/>
</dbReference>
<gene>
    <name evidence="1" type="ORF">BV22DRAFT_1106660</name>
</gene>
<evidence type="ECO:0000313" key="2">
    <source>
        <dbReference type="Proteomes" id="UP000790709"/>
    </source>
</evidence>
<reference evidence="1" key="1">
    <citation type="journal article" date="2021" name="New Phytol.">
        <title>Evolutionary innovations through gain and loss of genes in the ectomycorrhizal Boletales.</title>
        <authorList>
            <person name="Wu G."/>
            <person name="Miyauchi S."/>
            <person name="Morin E."/>
            <person name="Kuo A."/>
            <person name="Drula E."/>
            <person name="Varga T."/>
            <person name="Kohler A."/>
            <person name="Feng B."/>
            <person name="Cao Y."/>
            <person name="Lipzen A."/>
            <person name="Daum C."/>
            <person name="Hundley H."/>
            <person name="Pangilinan J."/>
            <person name="Johnson J."/>
            <person name="Barry K."/>
            <person name="LaButti K."/>
            <person name="Ng V."/>
            <person name="Ahrendt S."/>
            <person name="Min B."/>
            <person name="Choi I.G."/>
            <person name="Park H."/>
            <person name="Plett J.M."/>
            <person name="Magnuson J."/>
            <person name="Spatafora J.W."/>
            <person name="Nagy L.G."/>
            <person name="Henrissat B."/>
            <person name="Grigoriev I.V."/>
            <person name="Yang Z.L."/>
            <person name="Xu J."/>
            <person name="Martin F.M."/>
        </authorList>
    </citation>
    <scope>NUCLEOTIDE SEQUENCE</scope>
    <source>
        <strain evidence="1">KUC20120723A-06</strain>
    </source>
</reference>
<keyword evidence="2" id="KW-1185">Reference proteome</keyword>
<dbReference type="Proteomes" id="UP000790709">
    <property type="component" value="Unassembled WGS sequence"/>
</dbReference>
<name>A0ACB8BAX7_9AGAM</name>
<evidence type="ECO:0000313" key="1">
    <source>
        <dbReference type="EMBL" id="KAH7922368.1"/>
    </source>
</evidence>
<protein>
    <submittedName>
        <fullName evidence="1">Uncharacterized protein</fullName>
    </submittedName>
</protein>